<keyword evidence="2" id="KW-1185">Reference proteome</keyword>
<proteinExistence type="predicted"/>
<dbReference type="RefSeq" id="WP_147084721.1">
    <property type="nucleotide sequence ID" value="NZ_VORM01000003.1"/>
</dbReference>
<dbReference type="EMBL" id="VORO01000001">
    <property type="protein sequence ID" value="TXD91260.1"/>
    <property type="molecule type" value="Genomic_DNA"/>
</dbReference>
<dbReference type="Proteomes" id="UP000321578">
    <property type="component" value="Unassembled WGS sequence"/>
</dbReference>
<name>A0A5C6ZRP5_9FLAO</name>
<evidence type="ECO:0000313" key="2">
    <source>
        <dbReference type="Proteomes" id="UP000321578"/>
    </source>
</evidence>
<evidence type="ECO:0000313" key="1">
    <source>
        <dbReference type="EMBL" id="TXD91260.1"/>
    </source>
</evidence>
<dbReference type="OrthoDB" id="1145223at2"/>
<protein>
    <submittedName>
        <fullName evidence="1">Uncharacterized protein</fullName>
    </submittedName>
</protein>
<dbReference type="AlphaFoldDB" id="A0A5C6ZRP5"/>
<organism evidence="1 2">
    <name type="scientific">Subsaximicrobium wynnwilliamsii</name>
    <dbReference type="NCBI Taxonomy" id="291179"/>
    <lineage>
        <taxon>Bacteria</taxon>
        <taxon>Pseudomonadati</taxon>
        <taxon>Bacteroidota</taxon>
        <taxon>Flavobacteriia</taxon>
        <taxon>Flavobacteriales</taxon>
        <taxon>Flavobacteriaceae</taxon>
        <taxon>Subsaximicrobium</taxon>
    </lineage>
</organism>
<reference evidence="1 2" key="1">
    <citation type="submission" date="2019-08" db="EMBL/GenBank/DDBJ databases">
        <title>Genomes of Subsaximicrobium wynnwilliamsii strains.</title>
        <authorList>
            <person name="Bowman J.P."/>
        </authorList>
    </citation>
    <scope>NUCLEOTIDE SEQUENCE [LARGE SCALE GENOMIC DNA]</scope>
    <source>
        <strain evidence="1 2">2-80-2</strain>
    </source>
</reference>
<sequence>MKSLLSLIGIFLIFITTSSAQIGIGIPTPDASSILHLESTNSGLLLPRLTTAQRGTIASPATGLVIYNTNTSAVEMNTGTPASPIWSRAASTTAPVIPPSVITAQMDMLPQTVGSLVYNTTESCLFQYKGAPFNKWQSLCEKESSKILTLYKSGGPNLIGNGTFVNVPLGGTASQVQERDSDYFTVVSDGKIRVLQSGSYLINVSWSVQNLRGGTRKYKLAVFNNSVEIGTLASGFSSTPGSGNEYFGKAGVFQYQFAANDEIEIRYSVDNGGTTLTADLFHIGIVKL</sequence>
<comment type="caution">
    <text evidence="1">The sequence shown here is derived from an EMBL/GenBank/DDBJ whole genome shotgun (WGS) entry which is preliminary data.</text>
</comment>
<accession>A0A5C6ZRP5</accession>
<gene>
    <name evidence="1" type="ORF">ESY86_01345</name>
</gene>